<dbReference type="EMBL" id="CATKSH010000012">
    <property type="protein sequence ID" value="CAI9121232.1"/>
    <property type="molecule type" value="Genomic_DNA"/>
</dbReference>
<sequence length="467" mass="48707">MNRRAMNPSRHRSPLAVLLAVTAFGAVTLAAAPASARDTAMGVLSTAKHRFYVRQTCLDSLHIRAGVTSGAGEASTVPDGISFRSNGTEAVLEGRSCSGMMTVQIGPDTAVILSPSDTNVSVDSFLAPVVARTGDGNLTISHASALVLQASGDGNVSVGTLTGPAEIVSNGSGSLHIGTAASPEMNVLLGDSSDLTVGGGFVGSLAILDTGSGDVRMHGVTGDAYLAALGSGSIRTSMVTGNVQRRSGGMGSVAVGHANGSVFASQDVFGKGGVSLADGTALTPDAIRTANGTVIGTSGISGTWAELLTPHLDTIAAPEPPTPPTPPSAPTVVHEENDDSSVDITTDGSHVTVRRGRVHHHDDGLSGSFVLLMILLGLTVMFRRRIFPPLVRWLEQRGYTAERAPLLLQPFFRPPPVVEMEVTDPRVLALRERLHGMEPRLAKLEGFVTSRDFHLYRQFRDLDRDSA</sequence>
<evidence type="ECO:0008006" key="5">
    <source>
        <dbReference type="Google" id="ProtNLM"/>
    </source>
</evidence>
<evidence type="ECO:0000313" key="3">
    <source>
        <dbReference type="EMBL" id="CAI9121232.1"/>
    </source>
</evidence>
<dbReference type="Proteomes" id="UP001176960">
    <property type="component" value="Unassembled WGS sequence"/>
</dbReference>
<keyword evidence="2" id="KW-0732">Signal</keyword>
<evidence type="ECO:0000313" key="4">
    <source>
        <dbReference type="Proteomes" id="UP001176960"/>
    </source>
</evidence>
<gene>
    <name evidence="3" type="ORF">LMG32879_002079</name>
</gene>
<keyword evidence="4" id="KW-1185">Reference proteome</keyword>
<feature type="signal peptide" evidence="2">
    <location>
        <begin position="1"/>
        <end position="36"/>
    </location>
</feature>
<evidence type="ECO:0000256" key="1">
    <source>
        <dbReference type="SAM" id="MobiDB-lite"/>
    </source>
</evidence>
<feature type="compositionally biased region" description="Pro residues" evidence="1">
    <location>
        <begin position="318"/>
        <end position="329"/>
    </location>
</feature>
<evidence type="ECO:0000256" key="2">
    <source>
        <dbReference type="SAM" id="SignalP"/>
    </source>
</evidence>
<dbReference type="RefSeq" id="WP_289842901.1">
    <property type="nucleotide sequence ID" value="NZ_CATKSH010000012.1"/>
</dbReference>
<accession>A0AA35VBI7</accession>
<reference evidence="3" key="1">
    <citation type="submission" date="2023-03" db="EMBL/GenBank/DDBJ databases">
        <authorList>
            <person name="Cleenwerck I."/>
        </authorList>
    </citation>
    <scope>NUCLEOTIDE SEQUENCE</scope>
    <source>
        <strain evidence="3">LMG 32879</strain>
    </source>
</reference>
<proteinExistence type="predicted"/>
<protein>
    <recommendedName>
        <fullName evidence="5">Auto-transporter adhesin head GIN domain-containing protein</fullName>
    </recommendedName>
</protein>
<organism evidence="3 4">
    <name type="scientific">Brytella acorum</name>
    <dbReference type="NCBI Taxonomy" id="2959299"/>
    <lineage>
        <taxon>Bacteria</taxon>
        <taxon>Pseudomonadati</taxon>
        <taxon>Pseudomonadota</taxon>
        <taxon>Alphaproteobacteria</taxon>
        <taxon>Acetobacterales</taxon>
        <taxon>Acetobacteraceae</taxon>
        <taxon>Brytella</taxon>
    </lineage>
</organism>
<dbReference type="Gene3D" id="2.160.20.120">
    <property type="match status" value="1"/>
</dbReference>
<feature type="chain" id="PRO_5041282745" description="Auto-transporter adhesin head GIN domain-containing protein" evidence="2">
    <location>
        <begin position="37"/>
        <end position="467"/>
    </location>
</feature>
<name>A0AA35VBI7_9PROT</name>
<comment type="caution">
    <text evidence="3">The sequence shown here is derived from an EMBL/GenBank/DDBJ whole genome shotgun (WGS) entry which is preliminary data.</text>
</comment>
<feature type="region of interest" description="Disordered" evidence="1">
    <location>
        <begin position="317"/>
        <end position="346"/>
    </location>
</feature>
<dbReference type="AlphaFoldDB" id="A0AA35VBI7"/>